<sequence>MNIGSERKKERRSLRTAKSMQTSAPQPPRRNQKTGHLASLSTTMWNARLKTAERDLQSRACPFDSTSSSI</sequence>
<keyword evidence="3" id="KW-1185">Reference proteome</keyword>
<name>A0A8H4LT67_9HYPO</name>
<feature type="region of interest" description="Disordered" evidence="1">
    <location>
        <begin position="1"/>
        <end position="38"/>
    </location>
</feature>
<accession>A0A8H4LT67</accession>
<protein>
    <submittedName>
        <fullName evidence="2">Uncharacterized protein</fullName>
    </submittedName>
</protein>
<evidence type="ECO:0000313" key="2">
    <source>
        <dbReference type="EMBL" id="KAF4505144.1"/>
    </source>
</evidence>
<comment type="caution">
    <text evidence="2">The sequence shown here is derived from an EMBL/GenBank/DDBJ whole genome shotgun (WGS) entry which is preliminary data.</text>
</comment>
<dbReference type="Proteomes" id="UP000557566">
    <property type="component" value="Unassembled WGS sequence"/>
</dbReference>
<proteinExistence type="predicted"/>
<evidence type="ECO:0000256" key="1">
    <source>
        <dbReference type="SAM" id="MobiDB-lite"/>
    </source>
</evidence>
<evidence type="ECO:0000313" key="3">
    <source>
        <dbReference type="Proteomes" id="UP000557566"/>
    </source>
</evidence>
<dbReference type="AlphaFoldDB" id="A0A8H4LT67"/>
<gene>
    <name evidence="2" type="ORF">G6O67_007124</name>
</gene>
<reference evidence="2 3" key="1">
    <citation type="journal article" date="2020" name="Genome Biol. Evol.">
        <title>A new high-quality draft genome assembly of the Chinese cordyceps Ophiocordyceps sinensis.</title>
        <authorList>
            <person name="Shu R."/>
            <person name="Zhang J."/>
            <person name="Meng Q."/>
            <person name="Zhang H."/>
            <person name="Zhou G."/>
            <person name="Li M."/>
            <person name="Wu P."/>
            <person name="Zhao Y."/>
            <person name="Chen C."/>
            <person name="Qin Q."/>
        </authorList>
    </citation>
    <scope>NUCLEOTIDE SEQUENCE [LARGE SCALE GENOMIC DNA]</scope>
    <source>
        <strain evidence="2 3">IOZ07</strain>
    </source>
</reference>
<dbReference type="EMBL" id="JAAVMX010000008">
    <property type="protein sequence ID" value="KAF4505144.1"/>
    <property type="molecule type" value="Genomic_DNA"/>
</dbReference>
<organism evidence="2 3">
    <name type="scientific">Ophiocordyceps sinensis</name>
    <dbReference type="NCBI Taxonomy" id="72228"/>
    <lineage>
        <taxon>Eukaryota</taxon>
        <taxon>Fungi</taxon>
        <taxon>Dikarya</taxon>
        <taxon>Ascomycota</taxon>
        <taxon>Pezizomycotina</taxon>
        <taxon>Sordariomycetes</taxon>
        <taxon>Hypocreomycetidae</taxon>
        <taxon>Hypocreales</taxon>
        <taxon>Ophiocordycipitaceae</taxon>
        <taxon>Ophiocordyceps</taxon>
    </lineage>
</organism>